<protein>
    <submittedName>
        <fullName evidence="1">Uncharacterized protein</fullName>
    </submittedName>
</protein>
<dbReference type="EMBL" id="SJOA01000001">
    <property type="protein sequence ID" value="TCB62209.1"/>
    <property type="molecule type" value="Genomic_DNA"/>
</dbReference>
<name>A0A4R0EQQ1_9GAMM</name>
<reference evidence="1 2" key="1">
    <citation type="submission" date="2019-02" db="EMBL/GenBank/DDBJ databases">
        <title>High diversity of culturable Acinetobacter species in natural soil and water ecosystems.</title>
        <authorList>
            <person name="Radolfova-Krizova L."/>
            <person name="Nemec A."/>
        </authorList>
    </citation>
    <scope>NUCLEOTIDE SEQUENCE [LARGE SCALE GENOMIC DNA]</scope>
    <source>
        <strain evidence="1 2">ANC 4281</strain>
    </source>
</reference>
<organism evidence="1 2">
    <name type="scientific">Acinetobacter terrae</name>
    <dbReference type="NCBI Taxonomy" id="2731247"/>
    <lineage>
        <taxon>Bacteria</taxon>
        <taxon>Pseudomonadati</taxon>
        <taxon>Pseudomonadota</taxon>
        <taxon>Gammaproteobacteria</taxon>
        <taxon>Moraxellales</taxon>
        <taxon>Moraxellaceae</taxon>
        <taxon>Acinetobacter</taxon>
        <taxon>Acinetobacter Taxon 24</taxon>
    </lineage>
</organism>
<comment type="caution">
    <text evidence="1">The sequence shown here is derived from an EMBL/GenBank/DDBJ whole genome shotgun (WGS) entry which is preliminary data.</text>
</comment>
<dbReference type="AlphaFoldDB" id="A0A4R0EQQ1"/>
<dbReference type="RefSeq" id="WP_131270136.1">
    <property type="nucleotide sequence ID" value="NZ_SJOA01000001.1"/>
</dbReference>
<gene>
    <name evidence="1" type="ORF">E0H85_01420</name>
</gene>
<dbReference type="Proteomes" id="UP000291380">
    <property type="component" value="Unassembled WGS sequence"/>
</dbReference>
<proteinExistence type="predicted"/>
<evidence type="ECO:0000313" key="2">
    <source>
        <dbReference type="Proteomes" id="UP000291380"/>
    </source>
</evidence>
<accession>A0A4R0EQQ1</accession>
<evidence type="ECO:0000313" key="1">
    <source>
        <dbReference type="EMBL" id="TCB62209.1"/>
    </source>
</evidence>
<sequence length="203" mass="22994">MIKKITSLLLVASTAQAGDEYVLPMGYSFGLHPRNDIQELIEYKTKNGNSSINYVTMASGASKGDVEIWLTSCSRRMIKGIPETLCEIVKDNFLISVSNEKTYPYLIYFDHKTMYSLANSKNPNFKLIERETNYKVDDLTTVTLPAIGIRGDYNSNALVRDAKKGRTLYYSIENNGKYKSYKLDLSGFKESIDFANEFISINK</sequence>